<dbReference type="KEGG" id="moj:D7D94_01310"/>
<evidence type="ECO:0000313" key="3">
    <source>
        <dbReference type="EMBL" id="QGU26476.1"/>
    </source>
</evidence>
<protein>
    <submittedName>
        <fullName evidence="3">Uncharacterized protein</fullName>
    </submittedName>
</protein>
<accession>A0A6I6DQW4</accession>
<dbReference type="Proteomes" id="UP000422989">
    <property type="component" value="Chromosome"/>
</dbReference>
<dbReference type="OrthoDB" id="5083906at2"/>
<evidence type="ECO:0000313" key="4">
    <source>
        <dbReference type="Proteomes" id="UP000422989"/>
    </source>
</evidence>
<organism evidence="3 4">
    <name type="scientific">Microbacterium oryzae</name>
    <dbReference type="NCBI Taxonomy" id="743009"/>
    <lineage>
        <taxon>Bacteria</taxon>
        <taxon>Bacillati</taxon>
        <taxon>Actinomycetota</taxon>
        <taxon>Actinomycetes</taxon>
        <taxon>Micrococcales</taxon>
        <taxon>Microbacteriaceae</taxon>
        <taxon>Microbacterium</taxon>
    </lineage>
</organism>
<feature type="transmembrane region" description="Helical" evidence="2">
    <location>
        <begin position="57"/>
        <end position="78"/>
    </location>
</feature>
<reference evidence="3 4" key="1">
    <citation type="submission" date="2018-09" db="EMBL/GenBank/DDBJ databases">
        <title>Whole genome sequencing of Microbacterium oryzae strain MB-10T.</title>
        <authorList>
            <person name="Das S.K."/>
        </authorList>
    </citation>
    <scope>NUCLEOTIDE SEQUENCE [LARGE SCALE GENOMIC DNA]</scope>
    <source>
        <strain evidence="3 4">MB-10</strain>
    </source>
</reference>
<evidence type="ECO:0000256" key="1">
    <source>
        <dbReference type="SAM" id="MobiDB-lite"/>
    </source>
</evidence>
<keyword evidence="2" id="KW-0472">Membrane</keyword>
<keyword evidence="4" id="KW-1185">Reference proteome</keyword>
<sequence>MSDEARPPQPRYGQYATSEEQRARMGEPAPAARPVSPPTPEVAARPALSPGRLIDRAATVALLVYGIVSVVQSIPVVLDATRLLQTMGIDAELADPAGMRGWGVLAVVVLTLGWIATALFAWRRARRRRMTFWIPIVGAVVFNVIASLIVAGPLVGDPAVMDALLRTQDALGS</sequence>
<dbReference type="AlphaFoldDB" id="A0A6I6DQW4"/>
<feature type="region of interest" description="Disordered" evidence="1">
    <location>
        <begin position="1"/>
        <end position="44"/>
    </location>
</feature>
<name>A0A6I6DQW4_9MICO</name>
<dbReference type="RefSeq" id="WP_156240872.1">
    <property type="nucleotide sequence ID" value="NZ_BAAAZL010000002.1"/>
</dbReference>
<gene>
    <name evidence="3" type="ORF">D7D94_01310</name>
</gene>
<proteinExistence type="predicted"/>
<feature type="transmembrane region" description="Helical" evidence="2">
    <location>
        <begin position="98"/>
        <end position="120"/>
    </location>
</feature>
<keyword evidence="2" id="KW-0812">Transmembrane</keyword>
<feature type="transmembrane region" description="Helical" evidence="2">
    <location>
        <begin position="132"/>
        <end position="155"/>
    </location>
</feature>
<dbReference type="InterPro" id="IPR046231">
    <property type="entry name" value="DUF6264"/>
</dbReference>
<evidence type="ECO:0000256" key="2">
    <source>
        <dbReference type="SAM" id="Phobius"/>
    </source>
</evidence>
<dbReference type="EMBL" id="CP032550">
    <property type="protein sequence ID" value="QGU26476.1"/>
    <property type="molecule type" value="Genomic_DNA"/>
</dbReference>
<keyword evidence="2" id="KW-1133">Transmembrane helix</keyword>
<dbReference type="Pfam" id="PF19779">
    <property type="entry name" value="DUF6264"/>
    <property type="match status" value="1"/>
</dbReference>